<evidence type="ECO:0008006" key="3">
    <source>
        <dbReference type="Google" id="ProtNLM"/>
    </source>
</evidence>
<name>A0A1W9Z0U5_MYCBA</name>
<dbReference type="STRING" id="564198.BST17_07610"/>
<keyword evidence="2" id="KW-1185">Reference proteome</keyword>
<accession>A0A1W9Z0U5</accession>
<organism evidence="1 2">
    <name type="scientific">Mycolicibacterium bacteremicum</name>
    <name type="common">Mycobacterium bacteremicum</name>
    <dbReference type="NCBI Taxonomy" id="564198"/>
    <lineage>
        <taxon>Bacteria</taxon>
        <taxon>Bacillati</taxon>
        <taxon>Actinomycetota</taxon>
        <taxon>Actinomycetes</taxon>
        <taxon>Mycobacteriales</taxon>
        <taxon>Mycobacteriaceae</taxon>
        <taxon>Mycolicibacterium</taxon>
    </lineage>
</organism>
<dbReference type="RefSeq" id="WP_083056758.1">
    <property type="nucleotide sequence ID" value="NZ_JACKVM010000014.1"/>
</dbReference>
<reference evidence="1 2" key="1">
    <citation type="submission" date="2017-02" db="EMBL/GenBank/DDBJ databases">
        <title>The new phylogeny of genus Mycobacterium.</title>
        <authorList>
            <person name="Tortoli E."/>
            <person name="Trovato A."/>
            <person name="Cirillo D.M."/>
        </authorList>
    </citation>
    <scope>NUCLEOTIDE SEQUENCE [LARGE SCALE GENOMIC DNA]</scope>
    <source>
        <strain evidence="1 2">DSM 45578</strain>
    </source>
</reference>
<protein>
    <recommendedName>
        <fullName evidence="3">DUF2617 domain-containing protein</fullName>
    </recommendedName>
</protein>
<dbReference type="AlphaFoldDB" id="A0A1W9Z0U5"/>
<proteinExistence type="predicted"/>
<comment type="caution">
    <text evidence="1">The sequence shown here is derived from an EMBL/GenBank/DDBJ whole genome shotgun (WGS) entry which is preliminary data.</text>
</comment>
<dbReference type="Pfam" id="PF10936">
    <property type="entry name" value="DUF2617"/>
    <property type="match status" value="1"/>
</dbReference>
<evidence type="ECO:0000313" key="1">
    <source>
        <dbReference type="EMBL" id="ORA05640.1"/>
    </source>
</evidence>
<dbReference type="EMBL" id="MVHJ01000005">
    <property type="protein sequence ID" value="ORA05640.1"/>
    <property type="molecule type" value="Genomic_DNA"/>
</dbReference>
<dbReference type="OrthoDB" id="4462506at2"/>
<dbReference type="Proteomes" id="UP000192366">
    <property type="component" value="Unassembled WGS sequence"/>
</dbReference>
<dbReference type="InterPro" id="IPR024486">
    <property type="entry name" value="DUF2617"/>
</dbReference>
<sequence>MPLHHLRVAPADVSGAGLRLTLDAPAPEPLASATLPHPDGADLVLGVLGASHVISVGQFSEQVSCTVLAAGTRLPASARRPGYELRSDTVVHDEASFRRIAADLRERCEHESGWLGGSFPGDEAALTALYAEPDGPGWRWQTWHLYPDRDGGTVVHTESRWRP</sequence>
<evidence type="ECO:0000313" key="2">
    <source>
        <dbReference type="Proteomes" id="UP000192366"/>
    </source>
</evidence>
<gene>
    <name evidence="1" type="ORF">BST17_07610</name>
</gene>